<evidence type="ECO:0000313" key="2">
    <source>
        <dbReference type="Proteomes" id="UP000176204"/>
    </source>
</evidence>
<name>A0A1C7PA13_9BACT</name>
<gene>
    <name evidence="1" type="ORF">PYTT_1386</name>
</gene>
<dbReference type="EMBL" id="LT629973">
    <property type="protein sequence ID" value="SEH87616.1"/>
    <property type="molecule type" value="Genomic_DNA"/>
</dbReference>
<dbReference type="STRING" id="1679444.PYTT_1386"/>
<reference evidence="2" key="1">
    <citation type="submission" date="2016-09" db="EMBL/GenBank/DDBJ databases">
        <authorList>
            <person name="Koehorst J."/>
        </authorList>
    </citation>
    <scope>NUCLEOTIDE SEQUENCE [LARGE SCALE GENOMIC DNA]</scope>
</reference>
<dbReference type="PATRIC" id="fig|1679444.3.peg.1378"/>
<organism evidence="1 2">
    <name type="scientific">Akkermansia glycaniphila</name>
    <dbReference type="NCBI Taxonomy" id="1679444"/>
    <lineage>
        <taxon>Bacteria</taxon>
        <taxon>Pseudomonadati</taxon>
        <taxon>Verrucomicrobiota</taxon>
        <taxon>Verrucomicrobiia</taxon>
        <taxon>Verrucomicrobiales</taxon>
        <taxon>Akkermansiaceae</taxon>
        <taxon>Akkermansia</taxon>
    </lineage>
</organism>
<sequence>MAATKHYIETVAGVTRHMILRLANQDGTPATAADYAIYGAARLGDRIHPFGAAPMDPSSVRLSIPPLVASNYAYDLYAKHTATGVEHALLCGSIRVADRVASMPPADQGGEHIEASISSDLTAITVTVQIVPVITAATWEAIEGSIATADSLLETASNLLPAARQEIATATGTAKQHITAHAAVETAAAKKEINQTAGQAAADTADIIAASGEAALESISSAEATVIAQATNDGINAIGQSITAGTGTISDATASGKSSIDTYIATTQADLARKSQPNIWSGVNTFNAPVVANGGIIIQPTAAASSVGTHMSAWLWASTYCTERAIPYIGRWTSAAWTGNDCLMESYTVPDQSTYHHRLTCMARVDVAYLTRRRNCMDEAKSRIACGIETRPASTYTPHAGTYPWDWASGNELRIVDTPRHAVRCMMIRHAYSVLGSVPTSWRLIYPGRLDDLHSLQIISRGTEWHAPVYIGCHAGNLYAVECSYSQATNPAVTSDVGQYSSIMSRGTLWVSRTYLSDRANQDKQDVPPAITIHAHTIPLRNWTTYKRWPEEQALLEAADKSWVDWRYVTASLDYTPAGSETVIVAANIGRHVYVTAAAQDIGLSASVYRPKAGDDTLLPDGVVVDIDTAATWLTHSGGALHLAANTTGAERIASVWLYSASFTGTIYELQIHQST</sequence>
<accession>A0A1C7PA13</accession>
<evidence type="ECO:0000313" key="1">
    <source>
        <dbReference type="EMBL" id="SEH87616.1"/>
    </source>
</evidence>
<proteinExistence type="predicted"/>
<keyword evidence="2" id="KW-1185">Reference proteome</keyword>
<protein>
    <submittedName>
        <fullName evidence="1">Uncharacterized protein</fullName>
    </submittedName>
</protein>
<dbReference type="KEGG" id="agl:PYTT_1386"/>
<dbReference type="Proteomes" id="UP000176204">
    <property type="component" value="Chromosome I"/>
</dbReference>
<dbReference type="RefSeq" id="WP_067771764.1">
    <property type="nucleotide sequence ID" value="NZ_LIGX01000001.1"/>
</dbReference>
<dbReference type="AlphaFoldDB" id="A0A1C7PA13"/>